<dbReference type="EMBL" id="QRPB01000004">
    <property type="protein sequence ID" value="RHL81459.1"/>
    <property type="molecule type" value="Genomic_DNA"/>
</dbReference>
<accession>A0A396FIB3</accession>
<name>A0A396FIB3_9FIRM</name>
<reference evidence="2 3" key="1">
    <citation type="submission" date="2018-08" db="EMBL/GenBank/DDBJ databases">
        <title>A genome reference for cultivated species of the human gut microbiota.</title>
        <authorList>
            <person name="Zou Y."/>
            <person name="Xue W."/>
            <person name="Luo G."/>
        </authorList>
    </citation>
    <scope>NUCLEOTIDE SEQUENCE [LARGE SCALE GENOMIC DNA]</scope>
    <source>
        <strain evidence="2 3">AF36-2BH</strain>
    </source>
</reference>
<dbReference type="RefSeq" id="WP_118375160.1">
    <property type="nucleotide sequence ID" value="NZ_QRPB01000004.1"/>
</dbReference>
<feature type="transmembrane region" description="Helical" evidence="1">
    <location>
        <begin position="7"/>
        <end position="29"/>
    </location>
</feature>
<dbReference type="AlphaFoldDB" id="A0A396FIB3"/>
<evidence type="ECO:0000256" key="1">
    <source>
        <dbReference type="SAM" id="Phobius"/>
    </source>
</evidence>
<keyword evidence="1" id="KW-0812">Transmembrane</keyword>
<comment type="caution">
    <text evidence="2">The sequence shown here is derived from an EMBL/GenBank/DDBJ whole genome shotgun (WGS) entry which is preliminary data.</text>
</comment>
<evidence type="ECO:0000313" key="3">
    <source>
        <dbReference type="Proteomes" id="UP000266698"/>
    </source>
</evidence>
<proteinExistence type="predicted"/>
<evidence type="ECO:0000313" key="2">
    <source>
        <dbReference type="EMBL" id="RHL81459.1"/>
    </source>
</evidence>
<gene>
    <name evidence="2" type="ORF">DW001_05090</name>
</gene>
<keyword evidence="1" id="KW-0472">Membrane</keyword>
<keyword evidence="1" id="KW-1133">Transmembrane helix</keyword>
<organism evidence="2 3">
    <name type="scientific">Agathobacter rectalis</name>
    <dbReference type="NCBI Taxonomy" id="39491"/>
    <lineage>
        <taxon>Bacteria</taxon>
        <taxon>Bacillati</taxon>
        <taxon>Bacillota</taxon>
        <taxon>Clostridia</taxon>
        <taxon>Lachnospirales</taxon>
        <taxon>Lachnospiraceae</taxon>
        <taxon>Agathobacter</taxon>
    </lineage>
</organism>
<protein>
    <submittedName>
        <fullName evidence="2">Uncharacterized protein</fullName>
    </submittedName>
</protein>
<dbReference type="Proteomes" id="UP000266698">
    <property type="component" value="Unassembled WGS sequence"/>
</dbReference>
<sequence>MKDRNNYLLLHFLVAALMAIVGILCMWLGNTFVSNIGSVLLISGIYTILDNMLLKKSLIDLVIQKVQLDQEIDSSGLIKLDSTLTNINYKELLENAKSNIDIVHNYARTWTTNNFDFIKETIMNSECHLRVVLLNPDSPFVPALENHYGYSEGQLSDLIVEVSNKWISLYGEVEEKRKKCNSKRNNSSSYKNKKCGTVELYYFNGQPTNSIYRIDDKIIVVSCKNSKIKSIHLPYMIFKNNESNGMYKTYLGEIDNIINEATKVDLENKNVTNN</sequence>